<reference evidence="2 3" key="1">
    <citation type="journal article" date="2020" name="ISME J.">
        <title>Uncovering the hidden diversity of litter-decomposition mechanisms in mushroom-forming fungi.</title>
        <authorList>
            <person name="Floudas D."/>
            <person name="Bentzer J."/>
            <person name="Ahren D."/>
            <person name="Johansson T."/>
            <person name="Persson P."/>
            <person name="Tunlid A."/>
        </authorList>
    </citation>
    <scope>NUCLEOTIDE SEQUENCE [LARGE SCALE GENOMIC DNA]</scope>
    <source>
        <strain evidence="2 3">CBS 175.51</strain>
    </source>
</reference>
<protein>
    <submittedName>
        <fullName evidence="2">Uncharacterized protein</fullName>
    </submittedName>
</protein>
<dbReference type="AlphaFoldDB" id="A0A8H5ARF6"/>
<organism evidence="2 3">
    <name type="scientific">Ephemerocybe angulata</name>
    <dbReference type="NCBI Taxonomy" id="980116"/>
    <lineage>
        <taxon>Eukaryota</taxon>
        <taxon>Fungi</taxon>
        <taxon>Dikarya</taxon>
        <taxon>Basidiomycota</taxon>
        <taxon>Agaricomycotina</taxon>
        <taxon>Agaricomycetes</taxon>
        <taxon>Agaricomycetidae</taxon>
        <taxon>Agaricales</taxon>
        <taxon>Agaricineae</taxon>
        <taxon>Psathyrellaceae</taxon>
        <taxon>Ephemerocybe</taxon>
    </lineage>
</organism>
<name>A0A8H5ARF6_9AGAR</name>
<accession>A0A8H5ARF6</accession>
<gene>
    <name evidence="2" type="ORF">D9611_014434</name>
</gene>
<dbReference type="SUPFAM" id="SSF48452">
    <property type="entry name" value="TPR-like"/>
    <property type="match status" value="1"/>
</dbReference>
<feature type="compositionally biased region" description="Basic and acidic residues" evidence="1">
    <location>
        <begin position="164"/>
        <end position="183"/>
    </location>
</feature>
<evidence type="ECO:0000256" key="1">
    <source>
        <dbReference type="SAM" id="MobiDB-lite"/>
    </source>
</evidence>
<evidence type="ECO:0000313" key="2">
    <source>
        <dbReference type="EMBL" id="KAF5309725.1"/>
    </source>
</evidence>
<evidence type="ECO:0000313" key="3">
    <source>
        <dbReference type="Proteomes" id="UP000541558"/>
    </source>
</evidence>
<feature type="compositionally biased region" description="Polar residues" evidence="1">
    <location>
        <begin position="145"/>
        <end position="161"/>
    </location>
</feature>
<proteinExistence type="predicted"/>
<sequence length="198" mass="22397">MSSPVSHITLEGLISLARRDEIPFDSTVEFLAQLPLEDAVGFTLGMHLMECTNVEEARSRYKEAKEDYDKNKKARTEYDTSKHRRRLSRERMVMLGDELVAARELDLAVELYREARGIDPEYTWPGVEFEVYLASDDDDHRPSGRVQNGSHNSRTRSTTVHHSGPGDEGGHDPFEGIGDRISDVDAPDNDDPVRLRSP</sequence>
<dbReference type="InterPro" id="IPR011990">
    <property type="entry name" value="TPR-like_helical_dom_sf"/>
</dbReference>
<dbReference type="EMBL" id="JAACJK010000232">
    <property type="protein sequence ID" value="KAF5309725.1"/>
    <property type="molecule type" value="Genomic_DNA"/>
</dbReference>
<comment type="caution">
    <text evidence="2">The sequence shown here is derived from an EMBL/GenBank/DDBJ whole genome shotgun (WGS) entry which is preliminary data.</text>
</comment>
<feature type="region of interest" description="Disordered" evidence="1">
    <location>
        <begin position="136"/>
        <end position="198"/>
    </location>
</feature>
<keyword evidence="3" id="KW-1185">Reference proteome</keyword>
<dbReference type="Proteomes" id="UP000541558">
    <property type="component" value="Unassembled WGS sequence"/>
</dbReference>